<keyword evidence="1" id="KW-0175">Coiled coil</keyword>
<dbReference type="AlphaFoldDB" id="A0A2V1AEQ0"/>
<feature type="region of interest" description="Disordered" evidence="2">
    <location>
        <begin position="535"/>
        <end position="567"/>
    </location>
</feature>
<protein>
    <submittedName>
        <fullName evidence="3">Uncharacterized protein</fullName>
    </submittedName>
</protein>
<dbReference type="EMBL" id="PKFP01000005">
    <property type="protein sequence ID" value="PVH16479.1"/>
    <property type="molecule type" value="Genomic_DNA"/>
</dbReference>
<feature type="compositionally biased region" description="Low complexity" evidence="2">
    <location>
        <begin position="543"/>
        <end position="555"/>
    </location>
</feature>
<name>A0A2V1AEQ0_9ASCO</name>
<proteinExistence type="predicted"/>
<reference evidence="3 4" key="1">
    <citation type="submission" date="2017-12" db="EMBL/GenBank/DDBJ databases">
        <title>Genome Sequence of the Amphotericin B-resistant Candida duobushaemulonii strain, B09383.</title>
        <authorList>
            <person name="Chow N.A."/>
            <person name="Gade L."/>
            <person name="Batra D."/>
            <person name="Rowe L.A."/>
            <person name="Loparev V.N."/>
            <person name="Litvintseva A.P."/>
        </authorList>
    </citation>
    <scope>NUCLEOTIDE SEQUENCE [LARGE SCALE GENOMIC DNA]</scope>
    <source>
        <strain evidence="3 4">B09383</strain>
    </source>
</reference>
<dbReference type="GeneID" id="37004770"/>
<comment type="caution">
    <text evidence="3">The sequence shown here is derived from an EMBL/GenBank/DDBJ whole genome shotgun (WGS) entry which is preliminary data.</text>
</comment>
<dbReference type="VEuPathDB" id="FungiDB:CXQ87_004771"/>
<evidence type="ECO:0000256" key="2">
    <source>
        <dbReference type="SAM" id="MobiDB-lite"/>
    </source>
</evidence>
<evidence type="ECO:0000256" key="1">
    <source>
        <dbReference type="SAM" id="Coils"/>
    </source>
</evidence>
<keyword evidence="4" id="KW-1185">Reference proteome</keyword>
<feature type="coiled-coil region" evidence="1">
    <location>
        <begin position="273"/>
        <end position="361"/>
    </location>
</feature>
<sequence>MTRMNQTPVSPVDTARILAILDASQPEVSQREPRGADIAAFHNTDKFSTTNSKKKTSHFTMDAFNAKMNALNATFKLKSFKLRKMNDSSLKWKPLVETDAASVHPITTSPIQSPEAQPPAIVVHAVDYKTIAACSYVPPWAADAPEIHNGVPHSVSRNSGAPRVAQEVKRSPSEFVKEAAYVESKHSSNAEVATDKASSHTPREYFAQHFDASPEQFAAPEAPTGPGVSQFKARSRSSTPFVEEVPPPQEPKVPLNKRFSQAVSRITARWSYRRKLRREHRQEDRALKAVQNETKHKIKMEKRKLKLIEKEKQLDRLRSQYKAAVHQKNQQVQKHKQAAYQRKLDAEQAAQRRKLENLEYQMLQVKASRKAAAALKARLSANHKHSSSKQPTPKVSPQTSSKLSPKSSVFTYKESVSSSKTSVDGHAARLSQTPPKSSKAQTPAAPHQHLPLLLVNVCINEKIEDNPWNHGVGAEVRSMLGKERPVLNIVSKPKAPQPAPQNKTKTLTLSVQKLKSPFLKKASLVVDEAPQITKESLKESPKKSPQASAKSSLKPTSPKAVRKKTPFWFTEEYKKKRQEIAKRDEPPRFAPSQAEIDNAILSFARSRR</sequence>
<dbReference type="RefSeq" id="XP_025337419.1">
    <property type="nucleotide sequence ID" value="XM_025483206.1"/>
</dbReference>
<evidence type="ECO:0000313" key="3">
    <source>
        <dbReference type="EMBL" id="PVH16479.1"/>
    </source>
</evidence>
<organism evidence="3 4">
    <name type="scientific">Candidozyma duobushaemuli</name>
    <dbReference type="NCBI Taxonomy" id="1231522"/>
    <lineage>
        <taxon>Eukaryota</taxon>
        <taxon>Fungi</taxon>
        <taxon>Dikarya</taxon>
        <taxon>Ascomycota</taxon>
        <taxon>Saccharomycotina</taxon>
        <taxon>Pichiomycetes</taxon>
        <taxon>Metschnikowiaceae</taxon>
        <taxon>Candidozyma</taxon>
    </lineage>
</organism>
<feature type="compositionally biased region" description="Polar residues" evidence="2">
    <location>
        <begin position="388"/>
        <end position="422"/>
    </location>
</feature>
<gene>
    <name evidence="3" type="ORF">CXQ87_004771</name>
</gene>
<feature type="compositionally biased region" description="Polar residues" evidence="2">
    <location>
        <begin position="430"/>
        <end position="441"/>
    </location>
</feature>
<feature type="region of interest" description="Disordered" evidence="2">
    <location>
        <begin position="374"/>
        <end position="446"/>
    </location>
</feature>
<dbReference type="Proteomes" id="UP000244406">
    <property type="component" value="Unassembled WGS sequence"/>
</dbReference>
<feature type="region of interest" description="Disordered" evidence="2">
    <location>
        <begin position="217"/>
        <end position="254"/>
    </location>
</feature>
<accession>A0A2V1AEQ0</accession>
<evidence type="ECO:0000313" key="4">
    <source>
        <dbReference type="Proteomes" id="UP000244406"/>
    </source>
</evidence>